<dbReference type="AlphaFoldDB" id="A0A914W829"/>
<sequence length="132" mass="13976">MPAARLPTRPSLFCPSLGRALACSCRERAVVRAPEQTLRLSAVVDSGLACGVAALSTLSAIQSSDSHHLPTDGTATESSQVFLTNRPTGGTEKRARADRRPATANWTTTRDEDGKDADDDDELELHGASESV</sequence>
<feature type="compositionally biased region" description="Acidic residues" evidence="1">
    <location>
        <begin position="114"/>
        <end position="123"/>
    </location>
</feature>
<dbReference type="Proteomes" id="UP000887566">
    <property type="component" value="Unplaced"/>
</dbReference>
<proteinExistence type="predicted"/>
<organism evidence="2 3">
    <name type="scientific">Plectus sambesii</name>
    <dbReference type="NCBI Taxonomy" id="2011161"/>
    <lineage>
        <taxon>Eukaryota</taxon>
        <taxon>Metazoa</taxon>
        <taxon>Ecdysozoa</taxon>
        <taxon>Nematoda</taxon>
        <taxon>Chromadorea</taxon>
        <taxon>Plectida</taxon>
        <taxon>Plectina</taxon>
        <taxon>Plectoidea</taxon>
        <taxon>Plectidae</taxon>
        <taxon>Plectus</taxon>
    </lineage>
</organism>
<dbReference type="WBParaSite" id="PSAMB.scaffold3499size18038.g21681.t1">
    <property type="protein sequence ID" value="PSAMB.scaffold3499size18038.g21681.t1"/>
    <property type="gene ID" value="PSAMB.scaffold3499size18038.g21681"/>
</dbReference>
<evidence type="ECO:0000256" key="1">
    <source>
        <dbReference type="SAM" id="MobiDB-lite"/>
    </source>
</evidence>
<evidence type="ECO:0000313" key="3">
    <source>
        <dbReference type="WBParaSite" id="PSAMB.scaffold3499size18038.g21681.t1"/>
    </source>
</evidence>
<feature type="compositionally biased region" description="Basic and acidic residues" evidence="1">
    <location>
        <begin position="91"/>
        <end position="101"/>
    </location>
</feature>
<feature type="compositionally biased region" description="Polar residues" evidence="1">
    <location>
        <begin position="73"/>
        <end position="88"/>
    </location>
</feature>
<evidence type="ECO:0000313" key="2">
    <source>
        <dbReference type="Proteomes" id="UP000887566"/>
    </source>
</evidence>
<accession>A0A914W829</accession>
<name>A0A914W829_9BILA</name>
<feature type="region of interest" description="Disordered" evidence="1">
    <location>
        <begin position="63"/>
        <end position="132"/>
    </location>
</feature>
<keyword evidence="2" id="KW-1185">Reference proteome</keyword>
<reference evidence="3" key="1">
    <citation type="submission" date="2022-11" db="UniProtKB">
        <authorList>
            <consortium name="WormBaseParasite"/>
        </authorList>
    </citation>
    <scope>IDENTIFICATION</scope>
</reference>
<protein>
    <submittedName>
        <fullName evidence="3">Uncharacterized protein</fullName>
    </submittedName>
</protein>